<dbReference type="CDD" id="cd16913">
    <property type="entry name" value="YkuD_like"/>
    <property type="match status" value="1"/>
</dbReference>
<keyword evidence="5 7" id="KW-0573">Peptidoglycan synthesis</keyword>
<dbReference type="RefSeq" id="WP_379537199.1">
    <property type="nucleotide sequence ID" value="NZ_JBHSDR010000003.1"/>
</dbReference>
<accession>A0ABV8RMF4</accession>
<dbReference type="Pfam" id="PF20142">
    <property type="entry name" value="Scaffold"/>
    <property type="match status" value="1"/>
</dbReference>
<comment type="pathway">
    <text evidence="1 7">Cell wall biogenesis; peptidoglycan biosynthesis.</text>
</comment>
<evidence type="ECO:0000259" key="8">
    <source>
        <dbReference type="PROSITE" id="PS52029"/>
    </source>
</evidence>
<protein>
    <submittedName>
        <fullName evidence="9">L,D-transpeptidase family protein</fullName>
    </submittedName>
</protein>
<comment type="caution">
    <text evidence="9">The sequence shown here is derived from an EMBL/GenBank/DDBJ whole genome shotgun (WGS) entry which is preliminary data.</text>
</comment>
<reference evidence="10" key="1">
    <citation type="journal article" date="2019" name="Int. J. Syst. Evol. Microbiol.">
        <title>The Global Catalogue of Microorganisms (GCM) 10K type strain sequencing project: providing services to taxonomists for standard genome sequencing and annotation.</title>
        <authorList>
            <consortium name="The Broad Institute Genomics Platform"/>
            <consortium name="The Broad Institute Genome Sequencing Center for Infectious Disease"/>
            <person name="Wu L."/>
            <person name="Ma J."/>
        </authorList>
    </citation>
    <scope>NUCLEOTIDE SEQUENCE [LARGE SCALE GENOMIC DNA]</scope>
    <source>
        <strain evidence="10">CGMCC 1.12989</strain>
    </source>
</reference>
<dbReference type="SUPFAM" id="SSF141523">
    <property type="entry name" value="L,D-transpeptidase catalytic domain-like"/>
    <property type="match status" value="1"/>
</dbReference>
<sequence>MVQGNTAGRKGRPAALKTLFAIAAAGFILSPQIAHAELVPQRLSNELRTNDPRDAELRSFYAARGFRPLWVDGDRLDPAADALLELVQTADRDGLSRRALRVDDLASRLRRAESGDPESLARAELALSRTLATLVRGTRTQRVSEMTYQNSLLAPVVPTIGAALSTAARAPSLNDYVHDMGWMHPLYAQLRASFDPAVADPSEAELIRLNLDRTRALPVNPAPRYVLIDAAGARLFMYENGKVVDSMKVVVGKVTEQTPMLAGTITNAILNPYWNVPPDLIRGRIAGNVLAHGVSYLRTGGYQVLDGFTDEAKVVDPTTIDWHAVADGTQEIRVRQLPGKANFMGKMKFMFPNALGIYLHDTPDKQLLLESARNFSSGCVRLEDAPRLGRWLYGKPLVAKPKAVEQSIELETPVPVYITYLTAAPENGRIVFRDDVYSRDDARLASLNDSVRPAR</sequence>
<comment type="similarity">
    <text evidence="2">Belongs to the YkuD family.</text>
</comment>
<evidence type="ECO:0000256" key="1">
    <source>
        <dbReference type="ARBA" id="ARBA00004752"/>
    </source>
</evidence>
<organism evidence="9 10">
    <name type="scientific">Novosphingobium tardum</name>
    <dbReference type="NCBI Taxonomy" id="1538021"/>
    <lineage>
        <taxon>Bacteria</taxon>
        <taxon>Pseudomonadati</taxon>
        <taxon>Pseudomonadota</taxon>
        <taxon>Alphaproteobacteria</taxon>
        <taxon>Sphingomonadales</taxon>
        <taxon>Sphingomonadaceae</taxon>
        <taxon>Novosphingobium</taxon>
    </lineage>
</organism>
<dbReference type="Proteomes" id="UP001595828">
    <property type="component" value="Unassembled WGS sequence"/>
</dbReference>
<gene>
    <name evidence="9" type="ORF">ACFO0A_01415</name>
</gene>
<keyword evidence="6 7" id="KW-0961">Cell wall biogenesis/degradation</keyword>
<feature type="domain" description="L,D-TPase catalytic" evidence="8">
    <location>
        <begin position="224"/>
        <end position="417"/>
    </location>
</feature>
<keyword evidence="4 7" id="KW-0133">Cell shape</keyword>
<dbReference type="EMBL" id="JBHSDR010000003">
    <property type="protein sequence ID" value="MFC4293710.1"/>
    <property type="molecule type" value="Genomic_DNA"/>
</dbReference>
<dbReference type="InterPro" id="IPR038063">
    <property type="entry name" value="Transpep_catalytic_dom"/>
</dbReference>
<evidence type="ECO:0000256" key="2">
    <source>
        <dbReference type="ARBA" id="ARBA00005992"/>
    </source>
</evidence>
<dbReference type="PANTHER" id="PTHR41533">
    <property type="entry name" value="L,D-TRANSPEPTIDASE HI_1667-RELATED"/>
    <property type="match status" value="1"/>
</dbReference>
<dbReference type="PROSITE" id="PS52029">
    <property type="entry name" value="LD_TPASE"/>
    <property type="match status" value="1"/>
</dbReference>
<dbReference type="Gene3D" id="2.40.440.10">
    <property type="entry name" value="L,D-transpeptidase catalytic domain-like"/>
    <property type="match status" value="1"/>
</dbReference>
<evidence type="ECO:0000256" key="6">
    <source>
        <dbReference type="ARBA" id="ARBA00023316"/>
    </source>
</evidence>
<feature type="active site" description="Nucleophile" evidence="7">
    <location>
        <position position="379"/>
    </location>
</feature>
<dbReference type="InterPro" id="IPR005490">
    <property type="entry name" value="LD_TPept_cat_dom"/>
</dbReference>
<evidence type="ECO:0000256" key="7">
    <source>
        <dbReference type="PROSITE-ProRule" id="PRU01373"/>
    </source>
</evidence>
<dbReference type="PANTHER" id="PTHR41533:SF2">
    <property type="entry name" value="BLR7131 PROTEIN"/>
    <property type="match status" value="1"/>
</dbReference>
<dbReference type="InterPro" id="IPR052905">
    <property type="entry name" value="LD-transpeptidase_YkuD-like"/>
</dbReference>
<name>A0ABV8RMF4_9SPHN</name>
<dbReference type="InterPro" id="IPR045380">
    <property type="entry name" value="LD_TPept_scaffold_dom"/>
</dbReference>
<evidence type="ECO:0000256" key="3">
    <source>
        <dbReference type="ARBA" id="ARBA00022679"/>
    </source>
</evidence>
<keyword evidence="10" id="KW-1185">Reference proteome</keyword>
<evidence type="ECO:0000256" key="5">
    <source>
        <dbReference type="ARBA" id="ARBA00022984"/>
    </source>
</evidence>
<keyword evidence="3" id="KW-0808">Transferase</keyword>
<evidence type="ECO:0000256" key="4">
    <source>
        <dbReference type="ARBA" id="ARBA00022960"/>
    </source>
</evidence>
<evidence type="ECO:0000313" key="10">
    <source>
        <dbReference type="Proteomes" id="UP001595828"/>
    </source>
</evidence>
<proteinExistence type="inferred from homology"/>
<evidence type="ECO:0000313" key="9">
    <source>
        <dbReference type="EMBL" id="MFC4293710.1"/>
    </source>
</evidence>
<feature type="active site" description="Proton donor/acceptor" evidence="7">
    <location>
        <position position="360"/>
    </location>
</feature>
<dbReference type="Pfam" id="PF03734">
    <property type="entry name" value="YkuD"/>
    <property type="match status" value="1"/>
</dbReference>